<proteinExistence type="predicted"/>
<feature type="compositionally biased region" description="Basic and acidic residues" evidence="1">
    <location>
        <begin position="22"/>
        <end position="34"/>
    </location>
</feature>
<comment type="caution">
    <text evidence="2">The sequence shown here is derived from an EMBL/GenBank/DDBJ whole genome shotgun (WGS) entry which is preliminary data.</text>
</comment>
<feature type="compositionally biased region" description="Pro residues" evidence="1">
    <location>
        <begin position="65"/>
        <end position="75"/>
    </location>
</feature>
<dbReference type="AlphaFoldDB" id="A0AAE0TIW7"/>
<name>A0AAE0TIW7_9BIVA</name>
<dbReference type="EMBL" id="JAEAOA010001692">
    <property type="protein sequence ID" value="KAK3610735.1"/>
    <property type="molecule type" value="Genomic_DNA"/>
</dbReference>
<protein>
    <submittedName>
        <fullName evidence="2">Uncharacterized protein</fullName>
    </submittedName>
</protein>
<feature type="compositionally biased region" description="Low complexity" evidence="1">
    <location>
        <begin position="37"/>
        <end position="59"/>
    </location>
</feature>
<gene>
    <name evidence="2" type="ORF">CHS0354_028131</name>
</gene>
<organism evidence="2 3">
    <name type="scientific">Potamilus streckersoni</name>
    <dbReference type="NCBI Taxonomy" id="2493646"/>
    <lineage>
        <taxon>Eukaryota</taxon>
        <taxon>Metazoa</taxon>
        <taxon>Spiralia</taxon>
        <taxon>Lophotrochozoa</taxon>
        <taxon>Mollusca</taxon>
        <taxon>Bivalvia</taxon>
        <taxon>Autobranchia</taxon>
        <taxon>Heteroconchia</taxon>
        <taxon>Palaeoheterodonta</taxon>
        <taxon>Unionida</taxon>
        <taxon>Unionoidea</taxon>
        <taxon>Unionidae</taxon>
        <taxon>Ambleminae</taxon>
        <taxon>Lampsilini</taxon>
        <taxon>Potamilus</taxon>
    </lineage>
</organism>
<evidence type="ECO:0000256" key="1">
    <source>
        <dbReference type="SAM" id="MobiDB-lite"/>
    </source>
</evidence>
<reference evidence="2" key="3">
    <citation type="submission" date="2023-05" db="EMBL/GenBank/DDBJ databases">
        <authorList>
            <person name="Smith C.H."/>
        </authorList>
    </citation>
    <scope>NUCLEOTIDE SEQUENCE</scope>
    <source>
        <strain evidence="2">CHS0354</strain>
        <tissue evidence="2">Mantle</tissue>
    </source>
</reference>
<reference evidence="2" key="1">
    <citation type="journal article" date="2021" name="Genome Biol. Evol.">
        <title>A High-Quality Reference Genome for a Parasitic Bivalve with Doubly Uniparental Inheritance (Bivalvia: Unionida).</title>
        <authorList>
            <person name="Smith C.H."/>
        </authorList>
    </citation>
    <scope>NUCLEOTIDE SEQUENCE</scope>
    <source>
        <strain evidence="2">CHS0354</strain>
    </source>
</reference>
<reference evidence="2" key="2">
    <citation type="journal article" date="2021" name="Genome Biol. Evol.">
        <title>Developing a high-quality reference genome for a parasitic bivalve with doubly uniparental inheritance (Bivalvia: Unionida).</title>
        <authorList>
            <person name="Smith C.H."/>
        </authorList>
    </citation>
    <scope>NUCLEOTIDE SEQUENCE</scope>
    <source>
        <strain evidence="2">CHS0354</strain>
        <tissue evidence="2">Mantle</tissue>
    </source>
</reference>
<evidence type="ECO:0000313" key="3">
    <source>
        <dbReference type="Proteomes" id="UP001195483"/>
    </source>
</evidence>
<feature type="region of interest" description="Disordered" evidence="1">
    <location>
        <begin position="17"/>
        <end position="75"/>
    </location>
</feature>
<dbReference type="Proteomes" id="UP001195483">
    <property type="component" value="Unassembled WGS sequence"/>
</dbReference>
<keyword evidence="3" id="KW-1185">Reference proteome</keyword>
<sequence length="75" mass="8501">MAIIYIFLIISLHSHRKRKKKVAPDSRTDAERNIKWTPHSTSSPPLPPAYGYYPAQLGPDKPSDPNYPPLPSVIY</sequence>
<evidence type="ECO:0000313" key="2">
    <source>
        <dbReference type="EMBL" id="KAK3610735.1"/>
    </source>
</evidence>
<accession>A0AAE0TIW7</accession>